<dbReference type="InterPro" id="IPR034136">
    <property type="entry name" value="TOPRIM_Topo6A/Spo11"/>
</dbReference>
<evidence type="ECO:0000256" key="1">
    <source>
        <dbReference type="ARBA" id="ARBA00000185"/>
    </source>
</evidence>
<feature type="compositionally biased region" description="Basic and acidic residues" evidence="11">
    <location>
        <begin position="356"/>
        <end position="367"/>
    </location>
</feature>
<protein>
    <recommendedName>
        <fullName evidence="4">DNA topoisomerase (ATP-hydrolyzing)</fullName>
        <ecNumber evidence="4">5.6.2.2</ecNumber>
    </recommendedName>
</protein>
<dbReference type="PANTHER" id="PTHR10848:SF0">
    <property type="entry name" value="MEIOTIC RECOMBINATION PROTEIN SPO11"/>
    <property type="match status" value="1"/>
</dbReference>
<feature type="compositionally biased region" description="Basic and acidic residues" evidence="11">
    <location>
        <begin position="89"/>
        <end position="101"/>
    </location>
</feature>
<proteinExistence type="inferred from homology"/>
<keyword evidence="5" id="KW-0479">Metal-binding</keyword>
<keyword evidence="9 10" id="KW-0413">Isomerase</keyword>
<dbReference type="PANTHER" id="PTHR10848">
    <property type="entry name" value="MEIOTIC RECOMBINATION PROTEIN SPO11"/>
    <property type="match status" value="1"/>
</dbReference>
<accession>A0A9P0FHB2</accession>
<dbReference type="Gene3D" id="3.40.1360.10">
    <property type="match status" value="1"/>
</dbReference>
<feature type="domain" description="Topoisomerase 6 subunit A/Spo11 TOPRIM" evidence="13">
    <location>
        <begin position="964"/>
        <end position="1132"/>
    </location>
</feature>
<dbReference type="EMBL" id="OV121136">
    <property type="protein sequence ID" value="CAH0556837.1"/>
    <property type="molecule type" value="Genomic_DNA"/>
</dbReference>
<dbReference type="GO" id="GO:0005524">
    <property type="term" value="F:ATP binding"/>
    <property type="evidence" value="ECO:0007669"/>
    <property type="project" value="InterPro"/>
</dbReference>
<keyword evidence="6" id="KW-0460">Magnesium</keyword>
<feature type="domain" description="Spo11/DNA topoisomerase VI subunit A N-terminal" evidence="12">
    <location>
        <begin position="857"/>
        <end position="918"/>
    </location>
</feature>
<evidence type="ECO:0000256" key="5">
    <source>
        <dbReference type="ARBA" id="ARBA00022723"/>
    </source>
</evidence>
<evidence type="ECO:0000256" key="2">
    <source>
        <dbReference type="ARBA" id="ARBA00001946"/>
    </source>
</evidence>
<dbReference type="Gene3D" id="1.10.10.10">
    <property type="entry name" value="Winged helix-like DNA-binding domain superfamily/Winged helix DNA-binding domain"/>
    <property type="match status" value="1"/>
</dbReference>
<feature type="region of interest" description="Disordered" evidence="11">
    <location>
        <begin position="207"/>
        <end position="231"/>
    </location>
</feature>
<evidence type="ECO:0000256" key="4">
    <source>
        <dbReference type="ARBA" id="ARBA00012895"/>
    </source>
</evidence>
<dbReference type="InterPro" id="IPR036078">
    <property type="entry name" value="Spo11/TopoVI_A_sf"/>
</dbReference>
<name>A0A9P0FHB2_BRAAE</name>
<dbReference type="GO" id="GO:0000228">
    <property type="term" value="C:nuclear chromosome"/>
    <property type="evidence" value="ECO:0007669"/>
    <property type="project" value="TreeGrafter"/>
</dbReference>
<dbReference type="InterPro" id="IPR002815">
    <property type="entry name" value="Spo11/TopoVI_A"/>
</dbReference>
<dbReference type="EC" id="5.6.2.2" evidence="4"/>
<comment type="similarity">
    <text evidence="3 10">Belongs to the TOP6A family.</text>
</comment>
<dbReference type="GO" id="GO:0042138">
    <property type="term" value="P:meiotic DNA double-strand break formation"/>
    <property type="evidence" value="ECO:0007669"/>
    <property type="project" value="TreeGrafter"/>
</dbReference>
<dbReference type="InterPro" id="IPR036388">
    <property type="entry name" value="WH-like_DNA-bd_sf"/>
</dbReference>
<dbReference type="CDD" id="cd00223">
    <property type="entry name" value="TOPRIM_TopoIIB_SPO"/>
    <property type="match status" value="1"/>
</dbReference>
<feature type="region of interest" description="Disordered" evidence="11">
    <location>
        <begin position="356"/>
        <end position="388"/>
    </location>
</feature>
<keyword evidence="15" id="KW-1185">Reference proteome</keyword>
<dbReference type="Pfam" id="PF21180">
    <property type="entry name" value="TOP6A-Spo11_Toprim"/>
    <property type="match status" value="1"/>
</dbReference>
<keyword evidence="7 10" id="KW-0799">Topoisomerase</keyword>
<evidence type="ECO:0000259" key="13">
    <source>
        <dbReference type="Pfam" id="PF21180"/>
    </source>
</evidence>
<dbReference type="GO" id="GO:0000706">
    <property type="term" value="P:meiotic DNA double-strand break processing"/>
    <property type="evidence" value="ECO:0007669"/>
    <property type="project" value="TreeGrafter"/>
</dbReference>
<feature type="compositionally biased region" description="Polar residues" evidence="11">
    <location>
        <begin position="182"/>
        <end position="191"/>
    </location>
</feature>
<reference evidence="14" key="1">
    <citation type="submission" date="2021-12" db="EMBL/GenBank/DDBJ databases">
        <authorList>
            <person name="King R."/>
        </authorList>
    </citation>
    <scope>NUCLEOTIDE SEQUENCE</scope>
</reference>
<dbReference type="PRINTS" id="PR01550">
    <property type="entry name" value="TOP6AFAMILY"/>
</dbReference>
<evidence type="ECO:0000256" key="10">
    <source>
        <dbReference type="PROSITE-ProRule" id="PRU01385"/>
    </source>
</evidence>
<organism evidence="14 15">
    <name type="scientific">Brassicogethes aeneus</name>
    <name type="common">Rape pollen beetle</name>
    <name type="synonym">Meligethes aeneus</name>
    <dbReference type="NCBI Taxonomy" id="1431903"/>
    <lineage>
        <taxon>Eukaryota</taxon>
        <taxon>Metazoa</taxon>
        <taxon>Ecdysozoa</taxon>
        <taxon>Arthropoda</taxon>
        <taxon>Hexapoda</taxon>
        <taxon>Insecta</taxon>
        <taxon>Pterygota</taxon>
        <taxon>Neoptera</taxon>
        <taxon>Endopterygota</taxon>
        <taxon>Coleoptera</taxon>
        <taxon>Polyphaga</taxon>
        <taxon>Cucujiformia</taxon>
        <taxon>Nitidulidae</taxon>
        <taxon>Meligethinae</taxon>
        <taxon>Brassicogethes</taxon>
    </lineage>
</organism>
<dbReference type="GO" id="GO:0046872">
    <property type="term" value="F:metal ion binding"/>
    <property type="evidence" value="ECO:0007669"/>
    <property type="project" value="UniProtKB-KW"/>
</dbReference>
<evidence type="ECO:0000256" key="6">
    <source>
        <dbReference type="ARBA" id="ARBA00022842"/>
    </source>
</evidence>
<dbReference type="GO" id="GO:0003677">
    <property type="term" value="F:DNA binding"/>
    <property type="evidence" value="ECO:0007669"/>
    <property type="project" value="UniProtKB-UniRule"/>
</dbReference>
<feature type="region of interest" description="Disordered" evidence="11">
    <location>
        <begin position="171"/>
        <end position="191"/>
    </location>
</feature>
<dbReference type="GO" id="GO:0007131">
    <property type="term" value="P:reciprocal meiotic recombination"/>
    <property type="evidence" value="ECO:0007669"/>
    <property type="project" value="TreeGrafter"/>
</dbReference>
<sequence>MSTKIPPKSHYSFCNVSSSFESHNSDCEAQRDMLSIGSKSYATQFTSTPTKPNKAGEPSTSLDEFFLSLISEESKGNKKSKTSSFASRNETKENQNPKYDDETSTSSSLYADLITGISLKPFSSKSKKIQIEKNKNLISKTNNSSTSESESEVYLKTKTSSFSSSSEIIKTKKSKKATSKTNDFNSTTSSGSEVYLKTKTSPFSSSSEIIKTKKSKKATSKTNDFNSTTSSLSEGLQSFFDMLDRPGDQKLHKTESNDQSDVNLKPASSKSKIIKIKKNKNVISKNNNETSTSESLYTDLKSGVDLRTKKSFLSSCKIIKTKKSKKVISKTNDYKSTTSSLSEGLQSFFDMLDRPGDKKLHETKSSDQSDNALKFLDGSFEPPNNKIPKLSDKDVNTSFIDQCVQNKKRKKQSTLDSFFRKTKPSTERRKFITQVYQKTFGNSNTKGNNNNEMGNICIKNDNIIVKEPPQIEPVVTKECNQIVYPAEQSFTLTKRIHLNTQANPRTYCTTNIEKNKNNKEISNMLTKECNQIVYPGEKSFTLTSSKVTNIDYVPEYNNNDKYRVINSDNLLQFTESLRKDKPNKDNKVYSNKSEEKTLTNSDNKIIVSSEKQSELFLQSLLSSKKVDVHEALLKYFNIQENTGFDYLRTAMEETSFRFMSDKMLHKESKGMQVSTKKRFFKRYVKGNTKLYLLNVVKKKTIIDEPKVQDKDDLDDFFYQFTQEEVGLLDRTYKSFSSDVSFVTHKSGESGSLSSGSQVLTRHQMTLRSGINDVLKNKDFLYNSEDEQIFEEIGRKEIVEKIENIFLEVLDNFENNRKPTFRYRRQCWENCVFKNGRCQFKKNSAMQIIYYNRKASCKRFCLMFYLLDQIRKLLLSDTTLTKREIYYQIKKYVQNQGITDSCIMAVSCLLNVGPWDLNIVAQKGLVFGNLKLKLTSGEVINCNVPGTTIPLNVKDITKIETSCYFILVVEKESIFHKLIQEDLPNSLTRPFIMITGKGFPDHNTLLFVKKLWVVLSVPVFILVDPDPQGIQIMLNYRVGSLTSAHLSHQLAIPKAQWLGVFPTEIVKYSLRAQELTNKDIKTVKDMLLLPHIRENEKIKHELQFLLDRKYKSEIEALTKSETYMSRIYFTEKMIRKNFI</sequence>
<dbReference type="OrthoDB" id="5377392at2759"/>
<feature type="region of interest" description="Disordered" evidence="11">
    <location>
        <begin position="73"/>
        <end position="105"/>
    </location>
</feature>
<dbReference type="PROSITE" id="PS52041">
    <property type="entry name" value="TOPO_IIB"/>
    <property type="match status" value="1"/>
</dbReference>
<evidence type="ECO:0000259" key="12">
    <source>
        <dbReference type="Pfam" id="PF04406"/>
    </source>
</evidence>
<dbReference type="GO" id="GO:0003918">
    <property type="term" value="F:DNA topoisomerase type II (double strand cut, ATP-hydrolyzing) activity"/>
    <property type="evidence" value="ECO:0007669"/>
    <property type="project" value="UniProtKB-UniRule"/>
</dbReference>
<keyword evidence="8 10" id="KW-0238">DNA-binding</keyword>
<dbReference type="AlphaFoldDB" id="A0A9P0FHB2"/>
<evidence type="ECO:0000256" key="11">
    <source>
        <dbReference type="SAM" id="MobiDB-lite"/>
    </source>
</evidence>
<gene>
    <name evidence="14" type="ORF">MELIAE_LOCUS7695</name>
</gene>
<evidence type="ECO:0000256" key="8">
    <source>
        <dbReference type="ARBA" id="ARBA00023125"/>
    </source>
</evidence>
<dbReference type="Pfam" id="PF04406">
    <property type="entry name" value="TP6A_N"/>
    <property type="match status" value="1"/>
</dbReference>
<dbReference type="InterPro" id="IPR013049">
    <property type="entry name" value="Spo11/TopoVI_A_N"/>
</dbReference>
<comment type="catalytic activity">
    <reaction evidence="1 10">
        <text>ATP-dependent breakage, passage and rejoining of double-stranded DNA.</text>
        <dbReference type="EC" id="5.6.2.2"/>
    </reaction>
</comment>
<feature type="active site" description="O-(5'-phospho-DNA)-tyrosine intermediate" evidence="10">
    <location>
        <position position="886"/>
    </location>
</feature>
<evidence type="ECO:0000256" key="7">
    <source>
        <dbReference type="ARBA" id="ARBA00023029"/>
    </source>
</evidence>
<comment type="cofactor">
    <cofactor evidence="2">
        <name>Mg(2+)</name>
        <dbReference type="ChEBI" id="CHEBI:18420"/>
    </cofactor>
</comment>
<feature type="compositionally biased region" description="Basic and acidic residues" evidence="11">
    <location>
        <begin position="244"/>
        <end position="256"/>
    </location>
</feature>
<evidence type="ECO:0000313" key="15">
    <source>
        <dbReference type="Proteomes" id="UP001154078"/>
    </source>
</evidence>
<dbReference type="Proteomes" id="UP001154078">
    <property type="component" value="Chromosome 5"/>
</dbReference>
<evidence type="ECO:0000256" key="3">
    <source>
        <dbReference type="ARBA" id="ARBA00006559"/>
    </source>
</evidence>
<evidence type="ECO:0000313" key="14">
    <source>
        <dbReference type="EMBL" id="CAH0556837.1"/>
    </source>
</evidence>
<dbReference type="SUPFAM" id="SSF56726">
    <property type="entry name" value="DNA topoisomerase IV, alpha subunit"/>
    <property type="match status" value="1"/>
</dbReference>
<feature type="region of interest" description="Disordered" evidence="11">
    <location>
        <begin position="244"/>
        <end position="267"/>
    </location>
</feature>
<evidence type="ECO:0000256" key="9">
    <source>
        <dbReference type="ARBA" id="ARBA00023235"/>
    </source>
</evidence>